<feature type="domain" description="Pyruvate phosphate dikinase AMP/ATP-binding" evidence="2">
    <location>
        <begin position="14"/>
        <end position="301"/>
    </location>
</feature>
<proteinExistence type="predicted"/>
<name>A0ABM8ZXZ8_9VIBR</name>
<organism evidence="3 4">
    <name type="scientific">Vibrio stylophorae</name>
    <dbReference type="NCBI Taxonomy" id="659351"/>
    <lineage>
        <taxon>Bacteria</taxon>
        <taxon>Pseudomonadati</taxon>
        <taxon>Pseudomonadota</taxon>
        <taxon>Gammaproteobacteria</taxon>
        <taxon>Vibrionales</taxon>
        <taxon>Vibrionaceae</taxon>
        <taxon>Vibrio</taxon>
    </lineage>
</organism>
<feature type="domain" description="PEP-utilising enzyme mobile" evidence="1">
    <location>
        <begin position="776"/>
        <end position="846"/>
    </location>
</feature>
<keyword evidence="3" id="KW-0436">Ligase</keyword>
<evidence type="ECO:0000259" key="2">
    <source>
        <dbReference type="Pfam" id="PF01326"/>
    </source>
</evidence>
<dbReference type="PANTHER" id="PTHR43615:SF1">
    <property type="entry name" value="PPDK_N DOMAIN-CONTAINING PROTEIN"/>
    <property type="match status" value="1"/>
</dbReference>
<dbReference type="GO" id="GO:0016740">
    <property type="term" value="F:transferase activity"/>
    <property type="evidence" value="ECO:0007669"/>
    <property type="project" value="UniProtKB-KW"/>
</dbReference>
<dbReference type="InterPro" id="IPR051549">
    <property type="entry name" value="PEP_Utilizing_Enz"/>
</dbReference>
<dbReference type="Gene3D" id="3.30.1490.20">
    <property type="entry name" value="ATP-grasp fold, A domain"/>
    <property type="match status" value="1"/>
</dbReference>
<dbReference type="Pfam" id="PF01326">
    <property type="entry name" value="PPDK_N"/>
    <property type="match status" value="1"/>
</dbReference>
<dbReference type="PANTHER" id="PTHR43615">
    <property type="entry name" value="PHOSPHOENOLPYRUVATE SYNTHASE-RELATED"/>
    <property type="match status" value="1"/>
</dbReference>
<dbReference type="Gene3D" id="3.50.30.10">
    <property type="entry name" value="Phosphohistidine domain"/>
    <property type="match status" value="1"/>
</dbReference>
<dbReference type="Pfam" id="PF00391">
    <property type="entry name" value="PEP-utilizers"/>
    <property type="match status" value="1"/>
</dbReference>
<dbReference type="Gene3D" id="3.30.470.20">
    <property type="entry name" value="ATP-grasp fold, B domain"/>
    <property type="match status" value="1"/>
</dbReference>
<dbReference type="InterPro" id="IPR036637">
    <property type="entry name" value="Phosphohistidine_dom_sf"/>
</dbReference>
<comment type="caution">
    <text evidence="3">The sequence shown here is derived from an EMBL/GenBank/DDBJ whole genome shotgun (WGS) entry which is preliminary data.</text>
</comment>
<dbReference type="EC" id="6.4.-.-" evidence="3"/>
<keyword evidence="4" id="KW-1185">Reference proteome</keyword>
<dbReference type="RefSeq" id="WP_237468425.1">
    <property type="nucleotide sequence ID" value="NZ_CAKLDI010000002.1"/>
</dbReference>
<dbReference type="InterPro" id="IPR008279">
    <property type="entry name" value="PEP-util_enz_mobile_dom"/>
</dbReference>
<dbReference type="SUPFAM" id="SSF56059">
    <property type="entry name" value="Glutathione synthetase ATP-binding domain-like"/>
    <property type="match status" value="1"/>
</dbReference>
<evidence type="ECO:0000313" key="3">
    <source>
        <dbReference type="EMBL" id="CAH0535514.1"/>
    </source>
</evidence>
<dbReference type="Proteomes" id="UP000838672">
    <property type="component" value="Unassembled WGS sequence"/>
</dbReference>
<evidence type="ECO:0000313" key="4">
    <source>
        <dbReference type="Proteomes" id="UP000838672"/>
    </source>
</evidence>
<evidence type="ECO:0000259" key="1">
    <source>
        <dbReference type="Pfam" id="PF00391"/>
    </source>
</evidence>
<reference evidence="3" key="1">
    <citation type="submission" date="2021-11" db="EMBL/GenBank/DDBJ databases">
        <authorList>
            <person name="Rodrigo-Torres L."/>
            <person name="Arahal R. D."/>
            <person name="Lucena T."/>
        </authorList>
    </citation>
    <scope>NUCLEOTIDE SEQUENCE</scope>
    <source>
        <strain evidence="3">CECT 7929</strain>
    </source>
</reference>
<dbReference type="SUPFAM" id="SSF52009">
    <property type="entry name" value="Phosphohistidine domain"/>
    <property type="match status" value="1"/>
</dbReference>
<protein>
    <submittedName>
        <fullName evidence="3">Prodigiosin synthesizing transferase PigC</fullName>
        <ecNumber evidence="3">6.4.-.-</ecNumber>
    </submittedName>
</protein>
<sequence length="860" mass="95860">MIYDFNTALIPPLNQIGGKAKGLMDSTHAGFPVPEGIVLSVDFFKPWLDDIKSSAEWQAFLREGSKEKCEAIAQRISQLRFSAEQKAALEKHLSTLPGDLFSTRSSSPEEDLDGTSFAGMYETYLGVQRKDLEAFVIKTFASCFDYRVMGYKTQNHIALDNTAIAVVIQRQIHSDVSGVAFSLNPLNNAYDEVVINASFGLGEAIVSGLVTPDTYIVDKLTNQITEKKINAKNIAVQLTTSGFVEQTNNEHPTAQALNDTQIIELSHLVRQIEKFHEKHMDTEWAFEAGTLYLLQARPITTYLPLFPEMITNPGDNKELYMDFITVTQGFTDSMSDLGIDIWAKMVHIGNGLPMGKDGILWAIHGRHYMSMSHLMRVSPAMLKTFSSHDEPTKHIFAQLDQSEFTQGKTPAALKGFLWNITKHMAPMYAGSAIRGLFNGRSALKRYEDASDKVWQLLHHQLEVTDKPFTQLVDESLAGFSELIKEVGGVLIAASVAKWKIERMFKKHDEAKDLIVSLAMNLPNNPVAEMGRLMWQLAAQPEFMNTRSAEAFATNLNANKYSAQFMALYADYIQRFGCRGAKEIDIATPRMSENIEHIFNMLKNIDVSNDTESKVQKRSEAAYLKLRQIARNIGKEDKFIKLAKIYRDMIGYRDHPKYMYVVAVSLLRQKALLLGTQWVNEGRITKAEHVFNLSLAQISQAENSEASSLMPLVEKNIAARNLVSQVKDWPRILDSRGKIYHGVAEAKDGEISGESISPGIIQGRAKVLLNPYEKVVNKGEILVCKASEPSWVPVFINASGVVMEVGGPLQHGAIIAREYGLPCISSVQNATQIIKDGDMIEIDGSRGTLRIISTSSIEPSH</sequence>
<dbReference type="InterPro" id="IPR002192">
    <property type="entry name" value="PPDK_AMP/ATP-bd"/>
</dbReference>
<dbReference type="InterPro" id="IPR013815">
    <property type="entry name" value="ATP_grasp_subdomain_1"/>
</dbReference>
<accession>A0ABM8ZXZ8</accession>
<keyword evidence="3" id="KW-0808">Transferase</keyword>
<gene>
    <name evidence="3" type="primary">pigC</name>
    <name evidence="3" type="ORF">VST7929_03084</name>
</gene>
<dbReference type="EMBL" id="CAKLDI010000002">
    <property type="protein sequence ID" value="CAH0535514.1"/>
    <property type="molecule type" value="Genomic_DNA"/>
</dbReference>
<dbReference type="GO" id="GO:0016874">
    <property type="term" value="F:ligase activity"/>
    <property type="evidence" value="ECO:0007669"/>
    <property type="project" value="UniProtKB-KW"/>
</dbReference>